<proteinExistence type="inferred from homology"/>
<dbReference type="Gene3D" id="3.40.50.300">
    <property type="entry name" value="P-loop containing nucleotide triphosphate hydrolases"/>
    <property type="match status" value="1"/>
</dbReference>
<evidence type="ECO:0000256" key="1">
    <source>
        <dbReference type="ARBA" id="ARBA00004496"/>
    </source>
</evidence>
<dbReference type="InterPro" id="IPR003442">
    <property type="entry name" value="T6A_TsaE"/>
</dbReference>
<protein>
    <recommendedName>
        <fullName evidence="3">tRNA threonylcarbamoyladenosine biosynthesis protein TsaE</fullName>
    </recommendedName>
    <alternativeName>
        <fullName evidence="10">t(6)A37 threonylcarbamoyladenosine biosynthesis protein TsaE</fullName>
    </alternativeName>
</protein>
<dbReference type="Proteomes" id="UP001056483">
    <property type="component" value="Chromosome"/>
</dbReference>
<evidence type="ECO:0000256" key="5">
    <source>
        <dbReference type="ARBA" id="ARBA00022694"/>
    </source>
</evidence>
<keyword evidence="14" id="KW-1185">Reference proteome</keyword>
<evidence type="ECO:0000256" key="7">
    <source>
        <dbReference type="ARBA" id="ARBA00022741"/>
    </source>
</evidence>
<evidence type="ECO:0000313" key="12">
    <source>
        <dbReference type="EMBL" id="URJ27321.1"/>
    </source>
</evidence>
<dbReference type="NCBIfam" id="TIGR00150">
    <property type="entry name" value="T6A_YjeE"/>
    <property type="match status" value="1"/>
</dbReference>
<gene>
    <name evidence="12" type="primary">tsaE</name>
    <name evidence="12" type="ORF">M9394_01975</name>
    <name evidence="11" type="ORF">M9404_00025</name>
</gene>
<dbReference type="Pfam" id="PF02367">
    <property type="entry name" value="TsaE"/>
    <property type="match status" value="1"/>
</dbReference>
<dbReference type="Proteomes" id="UP001056323">
    <property type="component" value="Chromosome"/>
</dbReference>
<evidence type="ECO:0000256" key="4">
    <source>
        <dbReference type="ARBA" id="ARBA00022490"/>
    </source>
</evidence>
<evidence type="ECO:0000256" key="6">
    <source>
        <dbReference type="ARBA" id="ARBA00022723"/>
    </source>
</evidence>
<evidence type="ECO:0000256" key="10">
    <source>
        <dbReference type="ARBA" id="ARBA00032441"/>
    </source>
</evidence>
<dbReference type="GO" id="GO:0002949">
    <property type="term" value="P:tRNA threonylcarbamoyladenosine modification"/>
    <property type="evidence" value="ECO:0007669"/>
    <property type="project" value="InterPro"/>
</dbReference>
<dbReference type="GO" id="GO:0005524">
    <property type="term" value="F:ATP binding"/>
    <property type="evidence" value="ECO:0007669"/>
    <property type="project" value="UniProtKB-KW"/>
</dbReference>
<sequence length="162" mass="18507">MMKKYVLVLSDELKTLSLGATLASVCVQGCVIYLNGYVGSGKSVFCKGFLHALGHNGHIHSPTYTLIESYILTHWRVCHFDFYRLISSEELEYMGIRDYFDGRTVCLIEWPKQGMGILPKEDIAITINYYNRKESRQVIIESFSNLGHKMLDALLACWKLDT</sequence>
<evidence type="ECO:0000256" key="8">
    <source>
        <dbReference type="ARBA" id="ARBA00022840"/>
    </source>
</evidence>
<dbReference type="EMBL" id="CP097750">
    <property type="protein sequence ID" value="URJ24518.1"/>
    <property type="molecule type" value="Genomic_DNA"/>
</dbReference>
<evidence type="ECO:0000313" key="13">
    <source>
        <dbReference type="Proteomes" id="UP001056323"/>
    </source>
</evidence>
<keyword evidence="4" id="KW-0963">Cytoplasm</keyword>
<keyword evidence="8" id="KW-0067">ATP-binding</keyword>
<dbReference type="PANTHER" id="PTHR33540">
    <property type="entry name" value="TRNA THREONYLCARBAMOYLADENOSINE BIOSYNTHESIS PROTEIN TSAE"/>
    <property type="match status" value="1"/>
</dbReference>
<evidence type="ECO:0000313" key="11">
    <source>
        <dbReference type="EMBL" id="URJ24518.1"/>
    </source>
</evidence>
<comment type="subcellular location">
    <subcellularLocation>
        <location evidence="1">Cytoplasm</location>
    </subcellularLocation>
</comment>
<keyword evidence="6" id="KW-0479">Metal-binding</keyword>
<dbReference type="SUPFAM" id="SSF52540">
    <property type="entry name" value="P-loop containing nucleoside triphosphate hydrolases"/>
    <property type="match status" value="1"/>
</dbReference>
<evidence type="ECO:0000256" key="2">
    <source>
        <dbReference type="ARBA" id="ARBA00007599"/>
    </source>
</evidence>
<keyword evidence="5" id="KW-0819">tRNA processing</keyword>
<dbReference type="KEGG" id="bhb:M9394_01975"/>
<keyword evidence="7" id="KW-0547">Nucleotide-binding</keyword>
<evidence type="ECO:0000313" key="14">
    <source>
        <dbReference type="Proteomes" id="UP001056483"/>
    </source>
</evidence>
<dbReference type="InterPro" id="IPR027417">
    <property type="entry name" value="P-loop_NTPase"/>
</dbReference>
<dbReference type="GO" id="GO:0005737">
    <property type="term" value="C:cytoplasm"/>
    <property type="evidence" value="ECO:0007669"/>
    <property type="project" value="UniProtKB-SubCell"/>
</dbReference>
<dbReference type="RefSeq" id="WP_250247041.1">
    <property type="nucleotide sequence ID" value="NZ_CP097749.1"/>
</dbReference>
<keyword evidence="9" id="KW-0460">Magnesium</keyword>
<dbReference type="GO" id="GO:0046872">
    <property type="term" value="F:metal ion binding"/>
    <property type="evidence" value="ECO:0007669"/>
    <property type="project" value="UniProtKB-KW"/>
</dbReference>
<dbReference type="AlphaFoldDB" id="A0AAE9IAJ0"/>
<comment type="similarity">
    <text evidence="2">Belongs to the TsaE family.</text>
</comment>
<accession>A0AAE9IAJ0</accession>
<dbReference type="PANTHER" id="PTHR33540:SF2">
    <property type="entry name" value="TRNA THREONYLCARBAMOYLADENOSINE BIOSYNTHESIS PROTEIN TSAE"/>
    <property type="match status" value="1"/>
</dbReference>
<dbReference type="EMBL" id="CP097751">
    <property type="protein sequence ID" value="URJ27321.1"/>
    <property type="molecule type" value="Genomic_DNA"/>
</dbReference>
<evidence type="ECO:0000256" key="9">
    <source>
        <dbReference type="ARBA" id="ARBA00022842"/>
    </source>
</evidence>
<organism evidence="12 13">
    <name type="scientific">Candidatus Blochmanniella camponoti</name>
    <dbReference type="NCBI Taxonomy" id="108080"/>
    <lineage>
        <taxon>Bacteria</taxon>
        <taxon>Pseudomonadati</taxon>
        <taxon>Pseudomonadota</taxon>
        <taxon>Gammaproteobacteria</taxon>
        <taxon>Enterobacterales</taxon>
        <taxon>Enterobacteriaceae</taxon>
        <taxon>ant endosymbionts</taxon>
        <taxon>Candidatus Blochmanniella</taxon>
    </lineage>
</organism>
<evidence type="ECO:0000256" key="3">
    <source>
        <dbReference type="ARBA" id="ARBA00019010"/>
    </source>
</evidence>
<reference evidence="12" key="1">
    <citation type="submission" date="2022-05" db="EMBL/GenBank/DDBJ databases">
        <title>Impact of host demography and evolutionary history on endosymbiont molecular evolution: a test in carpenter ants (Genus Camponotus) and their Blochmannia endosymbionts.</title>
        <authorList>
            <person name="Manthey J.D."/>
            <person name="Giron J.C."/>
            <person name="Hruska J.P."/>
        </authorList>
    </citation>
    <scope>NUCLEOTIDE SEQUENCE</scope>
    <source>
        <strain evidence="12">C-049</strain>
        <strain evidence="11">C-050</strain>
    </source>
</reference>
<name>A0AAE9IAJ0_9ENTR</name>